<sequence>MGPQCGSSLSVSALSDDDSTSPQWKPDDAVLVPEAHDAADRLVGQAGHFGGEVEGEGELDQLRGRRVLRQLAGDLLLHVAVGQLLEGAVGQALEEGADANAVFDLGRETRPFVFNSNETRQSVSMLI</sequence>
<name>A0A8T2N6D6_9TELE</name>
<organism evidence="2 3">
    <name type="scientific">Albula glossodonta</name>
    <name type="common">roundjaw bonefish</name>
    <dbReference type="NCBI Taxonomy" id="121402"/>
    <lineage>
        <taxon>Eukaryota</taxon>
        <taxon>Metazoa</taxon>
        <taxon>Chordata</taxon>
        <taxon>Craniata</taxon>
        <taxon>Vertebrata</taxon>
        <taxon>Euteleostomi</taxon>
        <taxon>Actinopterygii</taxon>
        <taxon>Neopterygii</taxon>
        <taxon>Teleostei</taxon>
        <taxon>Albuliformes</taxon>
        <taxon>Albulidae</taxon>
        <taxon>Albula</taxon>
    </lineage>
</organism>
<gene>
    <name evidence="2" type="ORF">JZ751_003434</name>
</gene>
<dbReference type="Proteomes" id="UP000824540">
    <property type="component" value="Unassembled WGS sequence"/>
</dbReference>
<evidence type="ECO:0000256" key="1">
    <source>
        <dbReference type="SAM" id="MobiDB-lite"/>
    </source>
</evidence>
<reference evidence="2" key="1">
    <citation type="thesis" date="2021" institute="BYU ScholarsArchive" country="Provo, UT, USA">
        <title>Applications of and Algorithms for Genome Assembly and Genomic Analyses with an Emphasis on Marine Teleosts.</title>
        <authorList>
            <person name="Pickett B.D."/>
        </authorList>
    </citation>
    <scope>NUCLEOTIDE SEQUENCE</scope>
    <source>
        <strain evidence="2">HI-2016</strain>
    </source>
</reference>
<proteinExistence type="predicted"/>
<dbReference type="AlphaFoldDB" id="A0A8T2N6D6"/>
<accession>A0A8T2N6D6</accession>
<protein>
    <submittedName>
        <fullName evidence="2">Uncharacterized protein</fullName>
    </submittedName>
</protein>
<feature type="region of interest" description="Disordered" evidence="1">
    <location>
        <begin position="1"/>
        <end position="27"/>
    </location>
</feature>
<evidence type="ECO:0000313" key="3">
    <source>
        <dbReference type="Proteomes" id="UP000824540"/>
    </source>
</evidence>
<comment type="caution">
    <text evidence="2">The sequence shown here is derived from an EMBL/GenBank/DDBJ whole genome shotgun (WGS) entry which is preliminary data.</text>
</comment>
<evidence type="ECO:0000313" key="2">
    <source>
        <dbReference type="EMBL" id="KAG9335955.1"/>
    </source>
</evidence>
<dbReference type="EMBL" id="JAFBMS010000105">
    <property type="protein sequence ID" value="KAG9335955.1"/>
    <property type="molecule type" value="Genomic_DNA"/>
</dbReference>
<keyword evidence="3" id="KW-1185">Reference proteome</keyword>